<dbReference type="Pfam" id="PF12130">
    <property type="entry name" value="bMERB_dom"/>
    <property type="match status" value="1"/>
</dbReference>
<dbReference type="GO" id="GO:0015031">
    <property type="term" value="P:protein transport"/>
    <property type="evidence" value="ECO:0007669"/>
    <property type="project" value="UniProtKB-KW"/>
</dbReference>
<dbReference type="Gene3D" id="1.25.40.90">
    <property type="match status" value="1"/>
</dbReference>
<feature type="non-terminal residue" evidence="8">
    <location>
        <position position="911"/>
    </location>
</feature>
<dbReference type="SMART" id="SM01203">
    <property type="entry name" value="DUF3585"/>
    <property type="match status" value="1"/>
</dbReference>
<dbReference type="PROSITE" id="PS50088">
    <property type="entry name" value="ANK_REPEAT"/>
    <property type="match status" value="1"/>
</dbReference>
<dbReference type="GO" id="GO:0016020">
    <property type="term" value="C:membrane"/>
    <property type="evidence" value="ECO:0007669"/>
    <property type="project" value="TreeGrafter"/>
</dbReference>
<evidence type="ECO:0000313" key="9">
    <source>
        <dbReference type="Proteomes" id="UP000727407"/>
    </source>
</evidence>
<evidence type="ECO:0000313" key="8">
    <source>
        <dbReference type="EMBL" id="KAF5908167.1"/>
    </source>
</evidence>
<dbReference type="SUPFAM" id="SSF89009">
    <property type="entry name" value="GAT-like domain"/>
    <property type="match status" value="1"/>
</dbReference>
<dbReference type="Pfam" id="PF00790">
    <property type="entry name" value="VHS"/>
    <property type="match status" value="1"/>
</dbReference>
<dbReference type="PROSITE" id="PS50179">
    <property type="entry name" value="VHS"/>
    <property type="match status" value="1"/>
</dbReference>
<gene>
    <name evidence="8" type="ORF">DAT39_002131</name>
</gene>
<feature type="domain" description="BMERB" evidence="7">
    <location>
        <begin position="1"/>
        <end position="133"/>
    </location>
</feature>
<dbReference type="EMBL" id="QNUK01000015">
    <property type="protein sequence ID" value="KAF5908167.1"/>
    <property type="molecule type" value="Genomic_DNA"/>
</dbReference>
<dbReference type="Pfam" id="PF13637">
    <property type="entry name" value="Ank_4"/>
    <property type="match status" value="1"/>
</dbReference>
<dbReference type="SMART" id="SM00248">
    <property type="entry name" value="ANK"/>
    <property type="match status" value="2"/>
</dbReference>
<feature type="region of interest" description="Disordered" evidence="4">
    <location>
        <begin position="729"/>
        <end position="753"/>
    </location>
</feature>
<feature type="compositionally biased region" description="Low complexity" evidence="4">
    <location>
        <begin position="469"/>
        <end position="480"/>
    </location>
</feature>
<evidence type="ECO:0000259" key="7">
    <source>
        <dbReference type="PROSITE" id="PS51848"/>
    </source>
</evidence>
<dbReference type="InterPro" id="IPR036770">
    <property type="entry name" value="Ankyrin_rpt-contain_sf"/>
</dbReference>
<dbReference type="OrthoDB" id="194358at2759"/>
<dbReference type="GO" id="GO:0007165">
    <property type="term" value="P:signal transduction"/>
    <property type="evidence" value="ECO:0007669"/>
    <property type="project" value="TreeGrafter"/>
</dbReference>
<feature type="region of interest" description="Disordered" evidence="4">
    <location>
        <begin position="469"/>
        <end position="504"/>
    </location>
</feature>
<dbReference type="GO" id="GO:0035091">
    <property type="term" value="F:phosphatidylinositol binding"/>
    <property type="evidence" value="ECO:0007669"/>
    <property type="project" value="InterPro"/>
</dbReference>
<dbReference type="PROSITE" id="PS51848">
    <property type="entry name" value="BMERB"/>
    <property type="match status" value="1"/>
</dbReference>
<dbReference type="PANTHER" id="PTHR13856:SF32">
    <property type="entry name" value="TARGET OF MYB1 MEMBRANE TRAFFICKING PROTEIN"/>
    <property type="match status" value="1"/>
</dbReference>
<evidence type="ECO:0000256" key="2">
    <source>
        <dbReference type="ARBA" id="ARBA00022927"/>
    </source>
</evidence>
<dbReference type="GO" id="GO:0043130">
    <property type="term" value="F:ubiquitin binding"/>
    <property type="evidence" value="ECO:0007669"/>
    <property type="project" value="InterPro"/>
</dbReference>
<dbReference type="GO" id="GO:0005768">
    <property type="term" value="C:endosome"/>
    <property type="evidence" value="ECO:0007669"/>
    <property type="project" value="TreeGrafter"/>
</dbReference>
<sequence length="911" mass="103479">MQKERGKLYGSVEDARRTDEDSIVSMADSTITADDIEGELFKIERIRDVLVRRESELRYMMDDIQLCKEITRLKKELQKLVSIPDKEKSSEDRQREDELLQQIHKLVETRDFLVDDVEFERLREQEEDKEMAEFLRAKFPASATKRRLRVVTYPSEIRYRTDRQNGVFNRKPFLYTCRPADSPKDAIRAIKKRIVGNRNFKEVMMALTVLEACVKNCGYRFHVLVSSRDFVEGVLVRTILPRNDPPLVVYERILTIIQAWADAFRSSPDLTGVVYVYEDLRRKGIKFPVPEMCSPIHTPNKRFFPGSESEAPVSPTHHAQIQEQTPPWQNTEGPITLSPDQVKRLTSDLGTVHSNLKVMSGIMSQMDSGSSQQSNIALLKQLYGTCKEMQDRVVHLIPRVTDEKLVDQLLVANDDINTTFTRYHSFENRLKRQSAEQPSGNLIDLKTLCKPQSQSQLVTPVAYEPISQTVSSMSSQMSRLSTKEKDEIRSNNSYRNLQDGNSQERSVLDELVAGSSDVHSAGGDDRPQAPILGSSPQFNWMLEKGMIPVNQSEVMENIEQWLDVDEDDDDDLADEGVTSEDKELQERLREASAIGDLDEVRTLVESGVNINSQNEINGWTCLHWACKRNHKHIVAYLLNSGADKEILTSKEELAVQLTSKPEIRRLLGVEEEESDPEGKEAELPIIPSYLSNPPFLFCKTDKSDLSVARHVSQNGTSEHLEGVVSEPATLSHVQEQQQQQQQRIYSDGQSQPPLSYVSMVEPSSIVQNQVTNGSVSPEVHHSNHNEYAHNHSIAQNSPVCPPLPSASAGSNPTITRQQSFPHQLNGSQPGGSMPAFQPFFFTSTFPVNVRELVLKVRIQNPHARENDFIEVELDRQELTYRALLRVCCRELDISAEHVEKIRKLPNTMLRK</sequence>
<accession>A0A8J4UW81</accession>
<dbReference type="PROSITE" id="PS50909">
    <property type="entry name" value="GAT"/>
    <property type="match status" value="1"/>
</dbReference>
<keyword evidence="2" id="KW-0653">Protein transport</keyword>
<name>A0A8J4UW81_CLAMG</name>
<evidence type="ECO:0000259" key="6">
    <source>
        <dbReference type="PROSITE" id="PS50909"/>
    </source>
</evidence>
<feature type="compositionally biased region" description="Polar residues" evidence="4">
    <location>
        <begin position="490"/>
        <end position="504"/>
    </location>
</feature>
<feature type="region of interest" description="Disordered" evidence="4">
    <location>
        <begin position="515"/>
        <end position="534"/>
    </location>
</feature>
<protein>
    <submittedName>
        <fullName evidence="8">Ankyrin repeat domain-containing protein 40</fullName>
    </submittedName>
</protein>
<dbReference type="InterPro" id="IPR022735">
    <property type="entry name" value="bMERB_dom"/>
</dbReference>
<dbReference type="Proteomes" id="UP000727407">
    <property type="component" value="Unassembled WGS sequence"/>
</dbReference>
<comment type="caution">
    <text evidence="8">The sequence shown here is derived from an EMBL/GenBank/DDBJ whole genome shotgun (WGS) entry which is preliminary data.</text>
</comment>
<keyword evidence="9" id="KW-1185">Reference proteome</keyword>
<keyword evidence="1" id="KW-0813">Transport</keyword>
<dbReference type="InterPro" id="IPR002014">
    <property type="entry name" value="VHS_dom"/>
</dbReference>
<evidence type="ECO:0000256" key="1">
    <source>
        <dbReference type="ARBA" id="ARBA00022448"/>
    </source>
</evidence>
<proteinExistence type="predicted"/>
<dbReference type="InterPro" id="IPR004152">
    <property type="entry name" value="GAT_dom"/>
</dbReference>
<dbReference type="Gene3D" id="1.25.40.20">
    <property type="entry name" value="Ankyrin repeat-containing domain"/>
    <property type="match status" value="1"/>
</dbReference>
<dbReference type="SMART" id="SM00288">
    <property type="entry name" value="VHS"/>
    <property type="match status" value="1"/>
</dbReference>
<dbReference type="Pfam" id="PF03127">
    <property type="entry name" value="GAT"/>
    <property type="match status" value="1"/>
</dbReference>
<dbReference type="InterPro" id="IPR002110">
    <property type="entry name" value="Ankyrin_rpt"/>
</dbReference>
<dbReference type="SUPFAM" id="SSF48403">
    <property type="entry name" value="Ankyrin repeat"/>
    <property type="match status" value="1"/>
</dbReference>
<organism evidence="8 9">
    <name type="scientific">Clarias magur</name>
    <name type="common">Asian catfish</name>
    <name type="synonym">Macropteronotus magur</name>
    <dbReference type="NCBI Taxonomy" id="1594786"/>
    <lineage>
        <taxon>Eukaryota</taxon>
        <taxon>Metazoa</taxon>
        <taxon>Chordata</taxon>
        <taxon>Craniata</taxon>
        <taxon>Vertebrata</taxon>
        <taxon>Euteleostomi</taxon>
        <taxon>Actinopterygii</taxon>
        <taxon>Neopterygii</taxon>
        <taxon>Teleostei</taxon>
        <taxon>Ostariophysi</taxon>
        <taxon>Siluriformes</taxon>
        <taxon>Clariidae</taxon>
        <taxon>Clarias</taxon>
    </lineage>
</organism>
<feature type="domain" description="VHS" evidence="5">
    <location>
        <begin position="167"/>
        <end position="288"/>
    </location>
</feature>
<dbReference type="PROSITE" id="PS50297">
    <property type="entry name" value="ANK_REP_REGION"/>
    <property type="match status" value="1"/>
</dbReference>
<dbReference type="AlphaFoldDB" id="A0A8J4UW81"/>
<dbReference type="SUPFAM" id="SSF48464">
    <property type="entry name" value="ENTH/VHS domain"/>
    <property type="match status" value="1"/>
</dbReference>
<feature type="compositionally biased region" description="Polar residues" evidence="4">
    <location>
        <begin position="743"/>
        <end position="753"/>
    </location>
</feature>
<dbReference type="PANTHER" id="PTHR13856">
    <property type="entry name" value="VHS DOMAIN CONTAINING PROTEIN FAMILY"/>
    <property type="match status" value="1"/>
</dbReference>
<feature type="repeat" description="ANK" evidence="3">
    <location>
        <begin position="617"/>
        <end position="649"/>
    </location>
</feature>
<dbReference type="Gene3D" id="1.20.58.160">
    <property type="match status" value="1"/>
</dbReference>
<dbReference type="GO" id="GO:0030276">
    <property type="term" value="F:clathrin binding"/>
    <property type="evidence" value="ECO:0007669"/>
    <property type="project" value="TreeGrafter"/>
</dbReference>
<evidence type="ECO:0000256" key="4">
    <source>
        <dbReference type="SAM" id="MobiDB-lite"/>
    </source>
</evidence>
<evidence type="ECO:0000256" key="3">
    <source>
        <dbReference type="PROSITE-ProRule" id="PRU00023"/>
    </source>
</evidence>
<dbReference type="InterPro" id="IPR038425">
    <property type="entry name" value="GAT_sf"/>
</dbReference>
<reference evidence="8" key="1">
    <citation type="submission" date="2020-07" db="EMBL/GenBank/DDBJ databases">
        <title>Clarias magur genome sequencing, assembly and annotation.</title>
        <authorList>
            <person name="Kushwaha B."/>
            <person name="Kumar R."/>
            <person name="Das P."/>
            <person name="Joshi C.G."/>
            <person name="Kumar D."/>
            <person name="Nagpure N.S."/>
            <person name="Pandey M."/>
            <person name="Agarwal S."/>
            <person name="Srivastava S."/>
            <person name="Singh M."/>
            <person name="Sahoo L."/>
            <person name="Jayasankar P."/>
            <person name="Meher P.K."/>
            <person name="Koringa P.G."/>
            <person name="Iquebal M.A."/>
            <person name="Das S.P."/>
            <person name="Bit A."/>
            <person name="Patnaik S."/>
            <person name="Patel N."/>
            <person name="Shah T.M."/>
            <person name="Hinsu A."/>
            <person name="Jena J.K."/>
        </authorList>
    </citation>
    <scope>NUCLEOTIDE SEQUENCE</scope>
    <source>
        <strain evidence="8">CIFAMagur01</strain>
        <tissue evidence="8">Testis</tissue>
    </source>
</reference>
<dbReference type="InterPro" id="IPR008942">
    <property type="entry name" value="ENTH_VHS"/>
</dbReference>
<keyword evidence="3" id="KW-0040">ANK repeat</keyword>
<feature type="domain" description="GAT" evidence="6">
    <location>
        <begin position="340"/>
        <end position="428"/>
    </location>
</feature>
<evidence type="ECO:0000259" key="5">
    <source>
        <dbReference type="PROSITE" id="PS50179"/>
    </source>
</evidence>